<dbReference type="Pfam" id="PF13500">
    <property type="entry name" value="AAA_26"/>
    <property type="match status" value="1"/>
</dbReference>
<comment type="similarity">
    <text evidence="1">Belongs to the dethiobiotin synthetase family.</text>
</comment>
<dbReference type="GO" id="GO:0000287">
    <property type="term" value="F:magnesium ion binding"/>
    <property type="evidence" value="ECO:0007669"/>
    <property type="project" value="UniProtKB-UniRule"/>
</dbReference>
<feature type="binding site" evidence="1">
    <location>
        <begin position="115"/>
        <end position="118"/>
    </location>
    <ligand>
        <name>ATP</name>
        <dbReference type="ChEBI" id="CHEBI:30616"/>
    </ligand>
</feature>
<organism evidence="2 3">
    <name type="scientific">Haloarcula limicola</name>
    <dbReference type="NCBI Taxonomy" id="1429915"/>
    <lineage>
        <taxon>Archaea</taxon>
        <taxon>Methanobacteriati</taxon>
        <taxon>Methanobacteriota</taxon>
        <taxon>Stenosarchaea group</taxon>
        <taxon>Halobacteria</taxon>
        <taxon>Halobacteriales</taxon>
        <taxon>Haloarculaceae</taxon>
        <taxon>Haloarcula</taxon>
    </lineage>
</organism>
<accession>A0A8J7Y6E9</accession>
<comment type="catalytic activity">
    <reaction evidence="1">
        <text>(7R,8S)-7,8-diammoniononanoate + CO2 + ATP = (4R,5S)-dethiobiotin + ADP + phosphate + 3 H(+)</text>
        <dbReference type="Rhea" id="RHEA:15805"/>
        <dbReference type="ChEBI" id="CHEBI:15378"/>
        <dbReference type="ChEBI" id="CHEBI:16526"/>
        <dbReference type="ChEBI" id="CHEBI:30616"/>
        <dbReference type="ChEBI" id="CHEBI:43474"/>
        <dbReference type="ChEBI" id="CHEBI:149469"/>
        <dbReference type="ChEBI" id="CHEBI:149473"/>
        <dbReference type="ChEBI" id="CHEBI:456216"/>
        <dbReference type="EC" id="6.3.3.3"/>
    </reaction>
</comment>
<feature type="binding site" evidence="1">
    <location>
        <position position="56"/>
    </location>
    <ligand>
        <name>Mg(2+)</name>
        <dbReference type="ChEBI" id="CHEBI:18420"/>
    </ligand>
</feature>
<keyword evidence="1 2" id="KW-0436">Ligase</keyword>
<evidence type="ECO:0000313" key="3">
    <source>
        <dbReference type="Proteomes" id="UP000766550"/>
    </source>
</evidence>
<dbReference type="GO" id="GO:0005829">
    <property type="term" value="C:cytosol"/>
    <property type="evidence" value="ECO:0007669"/>
    <property type="project" value="TreeGrafter"/>
</dbReference>
<evidence type="ECO:0000313" key="2">
    <source>
        <dbReference type="EMBL" id="MBV0922966.1"/>
    </source>
</evidence>
<dbReference type="PIRSF" id="PIRSF006755">
    <property type="entry name" value="DTB_synth"/>
    <property type="match status" value="1"/>
</dbReference>
<dbReference type="NCBIfam" id="TIGR00347">
    <property type="entry name" value="bioD"/>
    <property type="match status" value="1"/>
</dbReference>
<feature type="binding site" evidence="1">
    <location>
        <begin position="175"/>
        <end position="176"/>
    </location>
    <ligand>
        <name>ATP</name>
        <dbReference type="ChEBI" id="CHEBI:30616"/>
    </ligand>
</feature>
<proteinExistence type="inferred from homology"/>
<dbReference type="GO" id="GO:0009102">
    <property type="term" value="P:biotin biosynthetic process"/>
    <property type="evidence" value="ECO:0007669"/>
    <property type="project" value="UniProtKB-UniRule"/>
</dbReference>
<comment type="function">
    <text evidence="1">Catalyzes a mechanistically unusual reaction, the ATP-dependent insertion of CO2 between the N7 and N8 nitrogen atoms of 7,8-diaminopelargonic acid (DAPA, also called 7,8-diammoniononanoate) to form a ureido ring.</text>
</comment>
<dbReference type="InterPro" id="IPR004472">
    <property type="entry name" value="DTB_synth_BioD"/>
</dbReference>
<comment type="pathway">
    <text evidence="1">Cofactor biosynthesis; biotin biosynthesis; biotin from 7,8-diaminononanoate: step 1/2.</text>
</comment>
<feature type="binding site" evidence="1">
    <location>
        <position position="115"/>
    </location>
    <ligand>
        <name>Mg(2+)</name>
        <dbReference type="ChEBI" id="CHEBI:18420"/>
    </ligand>
</feature>
<dbReference type="EMBL" id="JAHQXF010000001">
    <property type="protein sequence ID" value="MBV0922966.1"/>
    <property type="molecule type" value="Genomic_DNA"/>
</dbReference>
<dbReference type="Proteomes" id="UP000766550">
    <property type="component" value="Unassembled WGS sequence"/>
</dbReference>
<feature type="binding site" evidence="1">
    <location>
        <position position="56"/>
    </location>
    <ligand>
        <name>ATP</name>
        <dbReference type="ChEBI" id="CHEBI:30616"/>
    </ligand>
</feature>
<dbReference type="Gene3D" id="3.40.50.300">
    <property type="entry name" value="P-loop containing nucleotide triphosphate hydrolases"/>
    <property type="match status" value="1"/>
</dbReference>
<feature type="binding site" evidence="1">
    <location>
        <position position="24"/>
    </location>
    <ligand>
        <name>Mg(2+)</name>
        <dbReference type="ChEBI" id="CHEBI:18420"/>
    </ligand>
</feature>
<keyword evidence="1" id="KW-0460">Magnesium</keyword>
<dbReference type="InterPro" id="IPR027417">
    <property type="entry name" value="P-loop_NTPase"/>
</dbReference>
<dbReference type="CDD" id="cd03109">
    <property type="entry name" value="DTBS"/>
    <property type="match status" value="1"/>
</dbReference>
<keyword evidence="3" id="KW-1185">Reference proteome</keyword>
<dbReference type="GO" id="GO:0005524">
    <property type="term" value="F:ATP binding"/>
    <property type="evidence" value="ECO:0007669"/>
    <property type="project" value="UniProtKB-UniRule"/>
</dbReference>
<reference evidence="2 3" key="1">
    <citation type="submission" date="2021-06" db="EMBL/GenBank/DDBJ databases">
        <title>New haloarchaea isolates fom saline soil.</title>
        <authorList>
            <person name="Duran-Viseras A."/>
            <person name="Sanchez-Porro C.S."/>
            <person name="Ventosa A."/>
        </authorList>
    </citation>
    <scope>NUCLEOTIDE SEQUENCE [LARGE SCALE GENOMIC DNA]</scope>
    <source>
        <strain evidence="2 3">JCM 183640</strain>
    </source>
</reference>
<feature type="binding site" evidence="1">
    <location>
        <begin position="203"/>
        <end position="205"/>
    </location>
    <ligand>
        <name>ATP</name>
        <dbReference type="ChEBI" id="CHEBI:30616"/>
    </ligand>
</feature>
<dbReference type="UniPathway" id="UPA00078">
    <property type="reaction ID" value="UER00161"/>
</dbReference>
<dbReference type="EC" id="6.3.3.3" evidence="1"/>
<comment type="caution">
    <text evidence="1">Lacks conserved residue(s) required for the propagation of feature annotation.</text>
</comment>
<dbReference type="GO" id="GO:0004141">
    <property type="term" value="F:dethiobiotin synthase activity"/>
    <property type="evidence" value="ECO:0007669"/>
    <property type="project" value="UniProtKB-UniRule"/>
</dbReference>
<evidence type="ECO:0000256" key="1">
    <source>
        <dbReference type="HAMAP-Rule" id="MF_00336"/>
    </source>
</evidence>
<dbReference type="SUPFAM" id="SSF52540">
    <property type="entry name" value="P-loop containing nucleoside triphosphate hydrolases"/>
    <property type="match status" value="1"/>
</dbReference>
<dbReference type="HAMAP" id="MF_00336">
    <property type="entry name" value="BioD"/>
    <property type="match status" value="1"/>
</dbReference>
<dbReference type="PANTHER" id="PTHR43210">
    <property type="entry name" value="DETHIOBIOTIN SYNTHETASE"/>
    <property type="match status" value="1"/>
</dbReference>
<dbReference type="AlphaFoldDB" id="A0A8J7Y6E9"/>
<comment type="subunit">
    <text evidence="1">Homodimer.</text>
</comment>
<keyword evidence="1" id="KW-0547">Nucleotide-binding</keyword>
<keyword evidence="1" id="KW-0067">ATP-binding</keyword>
<keyword evidence="1" id="KW-0963">Cytoplasm</keyword>
<dbReference type="RefSeq" id="WP_162316133.1">
    <property type="nucleotide sequence ID" value="NZ_JAHQXF010000001.1"/>
</dbReference>
<dbReference type="OrthoDB" id="201569at2157"/>
<keyword evidence="1" id="KW-0093">Biotin biosynthesis</keyword>
<sequence>MSDETTGDAGDLFVVGTDTGVGKTVVTAGLTGWLRERGRDAIAVKPCQTGYPPDDDAAFVAEACGSEAAATCLRRLEPPLAPAVAADRTDADLAYGEIREGVEAAVSAHGTAVVEGIGGLRVPLADGREVLDLVADIGLPAVVVARSGLGTLNHTGMTVDALRGRGVPVRGIVLNQYEGATTAERTNPEVLEDMTDCPVWPLPPLSLSDPSAAVTGVREHLPATVFDGL</sequence>
<feature type="binding site" evidence="1">
    <location>
        <position position="49"/>
    </location>
    <ligand>
        <name>substrate</name>
    </ligand>
</feature>
<comment type="subcellular location">
    <subcellularLocation>
        <location evidence="1">Cytoplasm</location>
    </subcellularLocation>
</comment>
<feature type="active site" evidence="1">
    <location>
        <position position="45"/>
    </location>
</feature>
<gene>
    <name evidence="1 2" type="primary">bioD</name>
    <name evidence="2" type="ORF">KTS45_02035</name>
</gene>
<protein>
    <recommendedName>
        <fullName evidence="1">ATP-dependent dethiobiotin synthetase BioD</fullName>
        <ecNumber evidence="1">6.3.3.3</ecNumber>
    </recommendedName>
    <alternativeName>
        <fullName evidence="1">DTB synthetase</fullName>
        <shortName evidence="1">DTBS</shortName>
    </alternativeName>
    <alternativeName>
        <fullName evidence="1">Dethiobiotin synthase</fullName>
    </alternativeName>
</protein>
<comment type="cofactor">
    <cofactor evidence="1">
        <name>Mg(2+)</name>
        <dbReference type="ChEBI" id="CHEBI:18420"/>
    </cofactor>
</comment>
<feature type="binding site" evidence="1">
    <location>
        <begin position="20"/>
        <end position="25"/>
    </location>
    <ligand>
        <name>ATP</name>
        <dbReference type="ChEBI" id="CHEBI:30616"/>
    </ligand>
</feature>
<name>A0A8J7Y6E9_9EURY</name>
<dbReference type="PANTHER" id="PTHR43210:SF5">
    <property type="entry name" value="DETHIOBIOTIN SYNTHETASE"/>
    <property type="match status" value="1"/>
</dbReference>
<comment type="caution">
    <text evidence="2">The sequence shown here is derived from an EMBL/GenBank/DDBJ whole genome shotgun (WGS) entry which is preliminary data.</text>
</comment>
<keyword evidence="1" id="KW-0479">Metal-binding</keyword>